<organism evidence="17 18">
    <name type="scientific">Peribacillus faecalis</name>
    <dbReference type="NCBI Taxonomy" id="2772559"/>
    <lineage>
        <taxon>Bacteria</taxon>
        <taxon>Bacillati</taxon>
        <taxon>Bacillota</taxon>
        <taxon>Bacilli</taxon>
        <taxon>Bacillales</taxon>
        <taxon>Bacillaceae</taxon>
        <taxon>Peribacillus</taxon>
    </lineage>
</organism>
<dbReference type="GO" id="GO:0000725">
    <property type="term" value="P:recombinational repair"/>
    <property type="evidence" value="ECO:0007669"/>
    <property type="project" value="TreeGrafter"/>
</dbReference>
<evidence type="ECO:0000313" key="17">
    <source>
        <dbReference type="EMBL" id="MBD3108448.1"/>
    </source>
</evidence>
<dbReference type="RefSeq" id="WP_190997991.1">
    <property type="nucleotide sequence ID" value="NZ_JACXSI010000018.1"/>
</dbReference>
<dbReference type="InterPro" id="IPR000212">
    <property type="entry name" value="DNA_helicase_UvrD/REP"/>
</dbReference>
<evidence type="ECO:0000256" key="14">
    <source>
        <dbReference type="PROSITE-ProRule" id="PRU00560"/>
    </source>
</evidence>
<dbReference type="PROSITE" id="PS51217">
    <property type="entry name" value="UVRD_HELICASE_CTER"/>
    <property type="match status" value="1"/>
</dbReference>
<feature type="binding site" evidence="14">
    <location>
        <begin position="26"/>
        <end position="33"/>
    </location>
    <ligand>
        <name>ATP</name>
        <dbReference type="ChEBI" id="CHEBI:30616"/>
    </ligand>
</feature>
<dbReference type="Proteomes" id="UP000602076">
    <property type="component" value="Unassembled WGS sequence"/>
</dbReference>
<dbReference type="EC" id="5.6.2.4" evidence="12"/>
<dbReference type="GO" id="GO:0003677">
    <property type="term" value="F:DNA binding"/>
    <property type="evidence" value="ECO:0007669"/>
    <property type="project" value="UniProtKB-KW"/>
</dbReference>
<dbReference type="InterPro" id="IPR027417">
    <property type="entry name" value="P-loop_NTPase"/>
</dbReference>
<dbReference type="InterPro" id="IPR038726">
    <property type="entry name" value="PDDEXK_AddAB-type"/>
</dbReference>
<dbReference type="GO" id="GO:0005524">
    <property type="term" value="F:ATP binding"/>
    <property type="evidence" value="ECO:0007669"/>
    <property type="project" value="UniProtKB-UniRule"/>
</dbReference>
<keyword evidence="9" id="KW-0234">DNA repair</keyword>
<evidence type="ECO:0000256" key="12">
    <source>
        <dbReference type="ARBA" id="ARBA00034808"/>
    </source>
</evidence>
<keyword evidence="5 14" id="KW-0347">Helicase</keyword>
<protein>
    <recommendedName>
        <fullName evidence="12">DNA 3'-5' helicase</fullName>
        <ecNumber evidence="12">5.6.2.4</ecNumber>
    </recommendedName>
</protein>
<dbReference type="SUPFAM" id="SSF52980">
    <property type="entry name" value="Restriction endonuclease-like"/>
    <property type="match status" value="1"/>
</dbReference>
<keyword evidence="8" id="KW-0238">DNA-binding</keyword>
<dbReference type="EMBL" id="JACXSI010000018">
    <property type="protein sequence ID" value="MBD3108448.1"/>
    <property type="molecule type" value="Genomic_DNA"/>
</dbReference>
<keyword evidence="10" id="KW-0413">Isomerase</keyword>
<feature type="domain" description="UvrD-like helicase ATP-binding" evidence="15">
    <location>
        <begin position="5"/>
        <end position="437"/>
    </location>
</feature>
<dbReference type="Gene3D" id="3.40.50.300">
    <property type="entry name" value="P-loop containing nucleotide triphosphate hydrolases"/>
    <property type="match status" value="3"/>
</dbReference>
<evidence type="ECO:0000256" key="10">
    <source>
        <dbReference type="ARBA" id="ARBA00023235"/>
    </source>
</evidence>
<keyword evidence="7 14" id="KW-0067">ATP-binding</keyword>
<name>A0A927CVM6_9BACI</name>
<dbReference type="GO" id="GO:0004527">
    <property type="term" value="F:exonuclease activity"/>
    <property type="evidence" value="ECO:0007669"/>
    <property type="project" value="UniProtKB-KW"/>
</dbReference>
<keyword evidence="2 14" id="KW-0547">Nucleotide-binding</keyword>
<evidence type="ECO:0000259" key="15">
    <source>
        <dbReference type="PROSITE" id="PS51198"/>
    </source>
</evidence>
<evidence type="ECO:0000256" key="11">
    <source>
        <dbReference type="ARBA" id="ARBA00034617"/>
    </source>
</evidence>
<dbReference type="SUPFAM" id="SSF52540">
    <property type="entry name" value="P-loop containing nucleoside triphosphate hydrolases"/>
    <property type="match status" value="1"/>
</dbReference>
<feature type="domain" description="UvrD-like helicase C-terminal" evidence="16">
    <location>
        <begin position="456"/>
        <end position="726"/>
    </location>
</feature>
<evidence type="ECO:0000256" key="4">
    <source>
        <dbReference type="ARBA" id="ARBA00022801"/>
    </source>
</evidence>
<dbReference type="Gene3D" id="3.90.320.10">
    <property type="match status" value="1"/>
</dbReference>
<dbReference type="PANTHER" id="PTHR11070:SF2">
    <property type="entry name" value="ATP-DEPENDENT DNA HELICASE SRS2"/>
    <property type="match status" value="1"/>
</dbReference>
<evidence type="ECO:0000256" key="3">
    <source>
        <dbReference type="ARBA" id="ARBA00022763"/>
    </source>
</evidence>
<evidence type="ECO:0000256" key="8">
    <source>
        <dbReference type="ARBA" id="ARBA00023125"/>
    </source>
</evidence>
<dbReference type="GO" id="GO:0043138">
    <property type="term" value="F:3'-5' DNA helicase activity"/>
    <property type="evidence" value="ECO:0007669"/>
    <property type="project" value="UniProtKB-EC"/>
</dbReference>
<keyword evidence="4 14" id="KW-0378">Hydrolase</keyword>
<accession>A0A927CVM6</accession>
<comment type="catalytic activity">
    <reaction evidence="13">
        <text>ATP + H2O = ADP + phosphate + H(+)</text>
        <dbReference type="Rhea" id="RHEA:13065"/>
        <dbReference type="ChEBI" id="CHEBI:15377"/>
        <dbReference type="ChEBI" id="CHEBI:15378"/>
        <dbReference type="ChEBI" id="CHEBI:30616"/>
        <dbReference type="ChEBI" id="CHEBI:43474"/>
        <dbReference type="ChEBI" id="CHEBI:456216"/>
        <dbReference type="EC" id="5.6.2.4"/>
    </reaction>
</comment>
<evidence type="ECO:0000256" key="2">
    <source>
        <dbReference type="ARBA" id="ARBA00022741"/>
    </source>
</evidence>
<sequence length="1068" mass="123760">MTERIIDQDAREKIVSQLEKNFLVEAGAGSGKTTSLVERIINIIITGKGKINEITAITFTRKAADDLKLRFLGKLEEKWKQEQNAKRKLRLEEAMKNIDSCFLGTVHAFCSRMLRERPVEAGLDPNFTELEEEDDRQIMLEAWQLYLTVLPSQNPKLLEQMNEIGIHTEQIQTFLLDSKDDPDVDWIVHHSDKPLILSAYGEFIDLLKEAESYLPAAEPDGGYDTLQQLIIKVLKKAKHIDEKNDSKIIEIFEMANKTIKVKLKNWPNKELGRHYEDKVKDFINVTLKPLLQQWKEYCHPIIVDILKGGLEQYERLKKSRSLVNFQDLLIVTTNLLKDNSEVRQYFQQKYRFLMIDEYQDSDPLQAELMFLLTAANPEEKEWTKCKPKPGSLFIVGDPKQAIYRFRRADIDTYNRVKHLICEHDGEVLQLTMNFRTIGGITKVLNAVFEKELPEKETKYQAAYRPLHSYFNNSGKCLEGIKTLTVPGEYTKKDDIIRKDADNIARCVRHLMNKGHEAKDFMILSRYSESIPVYAEALERLHIPVNISGEVILGDHKEIKELKLLLQFLSDPGDELTLVAVLRGIFFGVSDQDLYEWKRSGGKFSIYRHAYISDINENAKEKIIASLEMLRKYDDWVRLFTPAVALEKIMTDIGLYPLFLINSHSKQLFKSLLQIIEMLKKQESAGTGTFFELFANFSKMVEEKTTVANFESGGNAVAIMNVHKSKGLEAKIVFLANPVKKVDPAPMITKHINREDHGSIGHIAFLSKKGFQKASVGLPLNWEMHKAEEYAYLLEEEKRILYVAVTRAEEALIISLSEKSNKNNPWERFLHIEKIEEMSLPDMVESSPEREAAVSFSAEFSADISSMRFWLDNSQESSYVKWSPTEEKDYTEIADLERDHGGSMKWGSFIHDILEKLVNNQDMDIYMAQAMFKHQIPYSKIEEVNDYIKTVKRSFIWGDLKIADEVYTEVPIHLVVDQQSSLRPYIDNDTASEKVFVKGVIDLVYRINDNWMIIDYKTDRLHNWQEEDKLHAFYQKQLTFYREVWKQIVNSQSVQAELFFLEKEKSGFY</sequence>
<dbReference type="Pfam" id="PF00580">
    <property type="entry name" value="UvrD-helicase"/>
    <property type="match status" value="1"/>
</dbReference>
<evidence type="ECO:0000256" key="13">
    <source>
        <dbReference type="ARBA" id="ARBA00048988"/>
    </source>
</evidence>
<dbReference type="Pfam" id="PF13361">
    <property type="entry name" value="UvrD_C"/>
    <property type="match status" value="1"/>
</dbReference>
<dbReference type="InterPro" id="IPR011604">
    <property type="entry name" value="PDDEXK-like_dom_sf"/>
</dbReference>
<dbReference type="PROSITE" id="PS51198">
    <property type="entry name" value="UVRD_HELICASE_ATP_BIND"/>
    <property type="match status" value="1"/>
</dbReference>
<evidence type="ECO:0000256" key="7">
    <source>
        <dbReference type="ARBA" id="ARBA00022840"/>
    </source>
</evidence>
<keyword evidence="3" id="KW-0227">DNA damage</keyword>
<keyword evidence="1" id="KW-0540">Nuclease</keyword>
<dbReference type="Gene3D" id="1.10.486.10">
    <property type="entry name" value="PCRA, domain 4"/>
    <property type="match status" value="1"/>
</dbReference>
<reference evidence="17" key="1">
    <citation type="submission" date="2020-09" db="EMBL/GenBank/DDBJ databases">
        <title>Bacillus faecalis sp. nov., a moderately halophilic bacterium isolated from cow faeces.</title>
        <authorList>
            <person name="Jiang L."/>
            <person name="Lee J."/>
        </authorList>
    </citation>
    <scope>NUCLEOTIDE SEQUENCE</scope>
    <source>
        <strain evidence="17">AGMB 02131</strain>
    </source>
</reference>
<evidence type="ECO:0000256" key="5">
    <source>
        <dbReference type="ARBA" id="ARBA00022806"/>
    </source>
</evidence>
<comment type="catalytic activity">
    <reaction evidence="11">
        <text>Couples ATP hydrolysis with the unwinding of duplex DNA by translocating in the 3'-5' direction.</text>
        <dbReference type="EC" id="5.6.2.4"/>
    </reaction>
</comment>
<dbReference type="PANTHER" id="PTHR11070">
    <property type="entry name" value="UVRD / RECB / PCRA DNA HELICASE FAMILY MEMBER"/>
    <property type="match status" value="1"/>
</dbReference>
<keyword evidence="6" id="KW-0269">Exonuclease</keyword>
<evidence type="ECO:0000256" key="6">
    <source>
        <dbReference type="ARBA" id="ARBA00022839"/>
    </source>
</evidence>
<dbReference type="InterPro" id="IPR011335">
    <property type="entry name" value="Restrct_endonuc-II-like"/>
</dbReference>
<evidence type="ECO:0000256" key="9">
    <source>
        <dbReference type="ARBA" id="ARBA00023204"/>
    </source>
</evidence>
<gene>
    <name evidence="17" type="ORF">IEO70_08720</name>
</gene>
<evidence type="ECO:0000256" key="1">
    <source>
        <dbReference type="ARBA" id="ARBA00022722"/>
    </source>
</evidence>
<dbReference type="InterPro" id="IPR014017">
    <property type="entry name" value="DNA_helicase_UvrD-like_C"/>
</dbReference>
<evidence type="ECO:0000259" key="16">
    <source>
        <dbReference type="PROSITE" id="PS51217"/>
    </source>
</evidence>
<keyword evidence="18" id="KW-1185">Reference proteome</keyword>
<dbReference type="InterPro" id="IPR014016">
    <property type="entry name" value="UvrD-like_ATP-bd"/>
</dbReference>
<dbReference type="AlphaFoldDB" id="A0A927CVM6"/>
<proteinExistence type="predicted"/>
<dbReference type="Pfam" id="PF12705">
    <property type="entry name" value="PDDEXK_1"/>
    <property type="match status" value="1"/>
</dbReference>
<comment type="caution">
    <text evidence="17">The sequence shown here is derived from an EMBL/GenBank/DDBJ whole genome shotgun (WGS) entry which is preliminary data.</text>
</comment>
<evidence type="ECO:0000313" key="18">
    <source>
        <dbReference type="Proteomes" id="UP000602076"/>
    </source>
</evidence>